<dbReference type="Proteomes" id="UP001230188">
    <property type="component" value="Unassembled WGS sequence"/>
</dbReference>
<dbReference type="PANTHER" id="PTHR47977">
    <property type="entry name" value="RAS-RELATED PROTEIN RAB"/>
    <property type="match status" value="1"/>
</dbReference>
<evidence type="ECO:0000313" key="3">
    <source>
        <dbReference type="EMBL" id="KAJ8609698.1"/>
    </source>
</evidence>
<dbReference type="Gene3D" id="3.40.50.300">
    <property type="entry name" value="P-loop containing nucleotide triphosphate hydrolases"/>
    <property type="match status" value="1"/>
</dbReference>
<dbReference type="Pfam" id="PF00071">
    <property type="entry name" value="Ras"/>
    <property type="match status" value="1"/>
</dbReference>
<keyword evidence="1" id="KW-0547">Nucleotide-binding</keyword>
<dbReference type="InterPro" id="IPR027417">
    <property type="entry name" value="P-loop_NTPase"/>
</dbReference>
<accession>A0AAD7UJW2</accession>
<dbReference type="PROSITE" id="PS51419">
    <property type="entry name" value="RAB"/>
    <property type="match status" value="1"/>
</dbReference>
<dbReference type="GO" id="GO:0003924">
    <property type="term" value="F:GTPase activity"/>
    <property type="evidence" value="ECO:0007669"/>
    <property type="project" value="InterPro"/>
</dbReference>
<dbReference type="GO" id="GO:0005525">
    <property type="term" value="F:GTP binding"/>
    <property type="evidence" value="ECO:0007669"/>
    <property type="project" value="UniProtKB-KW"/>
</dbReference>
<dbReference type="InterPro" id="IPR001806">
    <property type="entry name" value="Small_GTPase"/>
</dbReference>
<dbReference type="AlphaFoldDB" id="A0AAD7UJW2"/>
<keyword evidence="2" id="KW-0342">GTP-binding</keyword>
<dbReference type="InterPro" id="IPR036047">
    <property type="entry name" value="F-box-like_dom_sf"/>
</dbReference>
<comment type="caution">
    <text evidence="3">The sequence shown here is derived from an EMBL/GenBank/DDBJ whole genome shotgun (WGS) entry which is preliminary data.</text>
</comment>
<dbReference type="CDD" id="cd00154">
    <property type="entry name" value="Rab"/>
    <property type="match status" value="1"/>
</dbReference>
<dbReference type="FunFam" id="3.40.50.300:FF:001447">
    <property type="entry name" value="Ras-related protein Rab-1B"/>
    <property type="match status" value="1"/>
</dbReference>
<dbReference type="Gene3D" id="1.20.1280.50">
    <property type="match status" value="1"/>
</dbReference>
<protein>
    <recommendedName>
        <fullName evidence="5">Ras subfamily protein</fullName>
    </recommendedName>
</protein>
<evidence type="ECO:0008006" key="5">
    <source>
        <dbReference type="Google" id="ProtNLM"/>
    </source>
</evidence>
<proteinExistence type="predicted"/>
<evidence type="ECO:0000313" key="4">
    <source>
        <dbReference type="Proteomes" id="UP001230188"/>
    </source>
</evidence>
<dbReference type="PRINTS" id="PR00449">
    <property type="entry name" value="RASTRNSFRMNG"/>
</dbReference>
<dbReference type="EMBL" id="JAQMWT010000135">
    <property type="protein sequence ID" value="KAJ8609698.1"/>
    <property type="molecule type" value="Genomic_DNA"/>
</dbReference>
<sequence>MLDVLLDALLCREYSLEGGGEKCRRAPLPLSDHEYSCVLEFLDAHSLARATVSKQWTKLARSEWLWQQLYASEFRECGVPADGRCWRERFRVESELVFYDLRASEEHAARNAPTAKLLLVGDAGVGKSCLVFRFCRNTLAEYFMSDYVPTIGVDFGRRDTRFGFNKQPLRLLVWDTAGMRRFNSIVMGFRKGADALLLCYNAAAGPESLESVVDKWLEPAVEPREDGQPIVCLVGLQADGDSPPKTTMADAANAVERKLDSKQARIIYAQCSSTNPATVDHAFALVVRALIREKRLKPPSPPPAPIPSPSSFSSRLGIIDEDALRRNLRRATKFRLHHRRYVADPRCSPHYDRACTLL</sequence>
<dbReference type="SMART" id="SM00173">
    <property type="entry name" value="RAS"/>
    <property type="match status" value="1"/>
</dbReference>
<dbReference type="SMART" id="SM00174">
    <property type="entry name" value="RHO"/>
    <property type="match status" value="1"/>
</dbReference>
<dbReference type="SMART" id="SM00175">
    <property type="entry name" value="RAB"/>
    <property type="match status" value="1"/>
</dbReference>
<gene>
    <name evidence="3" type="ORF">CTAYLR_009393</name>
</gene>
<evidence type="ECO:0000256" key="1">
    <source>
        <dbReference type="ARBA" id="ARBA00022741"/>
    </source>
</evidence>
<dbReference type="SUPFAM" id="SSF52540">
    <property type="entry name" value="P-loop containing nucleoside triphosphate hydrolases"/>
    <property type="match status" value="1"/>
</dbReference>
<dbReference type="InterPro" id="IPR050227">
    <property type="entry name" value="Rab"/>
</dbReference>
<evidence type="ECO:0000256" key="2">
    <source>
        <dbReference type="ARBA" id="ARBA00023134"/>
    </source>
</evidence>
<name>A0AAD7UJW2_9STRA</name>
<organism evidence="3 4">
    <name type="scientific">Chrysophaeum taylorii</name>
    <dbReference type="NCBI Taxonomy" id="2483200"/>
    <lineage>
        <taxon>Eukaryota</taxon>
        <taxon>Sar</taxon>
        <taxon>Stramenopiles</taxon>
        <taxon>Ochrophyta</taxon>
        <taxon>Pelagophyceae</taxon>
        <taxon>Pelagomonadales</taxon>
        <taxon>Pelagomonadaceae</taxon>
        <taxon>Chrysophaeum</taxon>
    </lineage>
</organism>
<keyword evidence="4" id="KW-1185">Reference proteome</keyword>
<reference evidence="3" key="1">
    <citation type="submission" date="2023-01" db="EMBL/GenBank/DDBJ databases">
        <title>Metagenome sequencing of chrysophaentin producing Chrysophaeum taylorii.</title>
        <authorList>
            <person name="Davison J."/>
            <person name="Bewley C."/>
        </authorList>
    </citation>
    <scope>NUCLEOTIDE SEQUENCE</scope>
    <source>
        <strain evidence="3">NIES-1699</strain>
    </source>
</reference>
<dbReference type="SUPFAM" id="SSF81383">
    <property type="entry name" value="F-box domain"/>
    <property type="match status" value="1"/>
</dbReference>